<feature type="non-terminal residue" evidence="2">
    <location>
        <position position="1"/>
    </location>
</feature>
<reference evidence="2 3" key="1">
    <citation type="journal article" date="2021" name="Nat. Plants">
        <title>The Taxus genome provides insights into paclitaxel biosynthesis.</title>
        <authorList>
            <person name="Xiong X."/>
            <person name="Gou J."/>
            <person name="Liao Q."/>
            <person name="Li Y."/>
            <person name="Zhou Q."/>
            <person name="Bi G."/>
            <person name="Li C."/>
            <person name="Du R."/>
            <person name="Wang X."/>
            <person name="Sun T."/>
            <person name="Guo L."/>
            <person name="Liang H."/>
            <person name="Lu P."/>
            <person name="Wu Y."/>
            <person name="Zhang Z."/>
            <person name="Ro D.K."/>
            <person name="Shang Y."/>
            <person name="Huang S."/>
            <person name="Yan J."/>
        </authorList>
    </citation>
    <scope>NUCLEOTIDE SEQUENCE [LARGE SCALE GENOMIC DNA]</scope>
    <source>
        <strain evidence="2">Ta-2019</strain>
    </source>
</reference>
<feature type="compositionally biased region" description="Acidic residues" evidence="1">
    <location>
        <begin position="72"/>
        <end position="84"/>
    </location>
</feature>
<feature type="compositionally biased region" description="Basic and acidic residues" evidence="1">
    <location>
        <begin position="120"/>
        <end position="138"/>
    </location>
</feature>
<accession>A0AA38FIZ7</accession>
<evidence type="ECO:0000313" key="2">
    <source>
        <dbReference type="EMBL" id="KAH9303897.1"/>
    </source>
</evidence>
<protein>
    <submittedName>
        <fullName evidence="2">Uncharacterized protein</fullName>
    </submittedName>
</protein>
<evidence type="ECO:0000313" key="3">
    <source>
        <dbReference type="Proteomes" id="UP000824469"/>
    </source>
</evidence>
<organism evidence="2 3">
    <name type="scientific">Taxus chinensis</name>
    <name type="common">Chinese yew</name>
    <name type="synonym">Taxus wallichiana var. chinensis</name>
    <dbReference type="NCBI Taxonomy" id="29808"/>
    <lineage>
        <taxon>Eukaryota</taxon>
        <taxon>Viridiplantae</taxon>
        <taxon>Streptophyta</taxon>
        <taxon>Embryophyta</taxon>
        <taxon>Tracheophyta</taxon>
        <taxon>Spermatophyta</taxon>
        <taxon>Pinopsida</taxon>
        <taxon>Pinidae</taxon>
        <taxon>Conifers II</taxon>
        <taxon>Cupressales</taxon>
        <taxon>Taxaceae</taxon>
        <taxon>Taxus</taxon>
    </lineage>
</organism>
<feature type="region of interest" description="Disordered" evidence="1">
    <location>
        <begin position="18"/>
        <end position="138"/>
    </location>
</feature>
<evidence type="ECO:0000256" key="1">
    <source>
        <dbReference type="SAM" id="MobiDB-lite"/>
    </source>
</evidence>
<feature type="region of interest" description="Disordered" evidence="1">
    <location>
        <begin position="175"/>
        <end position="195"/>
    </location>
</feature>
<dbReference type="Proteomes" id="UP000824469">
    <property type="component" value="Unassembled WGS sequence"/>
</dbReference>
<gene>
    <name evidence="2" type="ORF">KI387_008301</name>
</gene>
<dbReference type="AlphaFoldDB" id="A0AA38FIZ7"/>
<name>A0AA38FIZ7_TAXCH</name>
<dbReference type="EMBL" id="JAHRHJ020000008">
    <property type="protein sequence ID" value="KAH9303897.1"/>
    <property type="molecule type" value="Genomic_DNA"/>
</dbReference>
<proteinExistence type="predicted"/>
<feature type="compositionally biased region" description="Polar residues" evidence="1">
    <location>
        <begin position="182"/>
        <end position="192"/>
    </location>
</feature>
<feature type="compositionally biased region" description="Basic and acidic residues" evidence="1">
    <location>
        <begin position="46"/>
        <end position="55"/>
    </location>
</feature>
<comment type="caution">
    <text evidence="2">The sequence shown here is derived from an EMBL/GenBank/DDBJ whole genome shotgun (WGS) entry which is preliminary data.</text>
</comment>
<sequence length="226" mass="25257">ATGTSTYVWKKKRTVVREKTLEPVKPPSPEDPSNEEKTTSLTPEFSAKEEEKGMEEPESEDTNDLNAYLGEKDDDEEEELEVDQEPINVHDLGEEGAEDTNDAFIFVRRKGTQGEEGAQNEERSEGASTKEPDMPKLTQEEVTEKVTREVEKIINTLVEEELERSAELVLGEFKEEQREKSVGSTKGPTLSVTIPKGVRMGSKCAEGGRITMGYIDDPNKVLRACF</sequence>
<keyword evidence="3" id="KW-1185">Reference proteome</keyword>